<dbReference type="Proteomes" id="UP000004703">
    <property type="component" value="Chromosome"/>
</dbReference>
<dbReference type="InterPro" id="IPR009679">
    <property type="entry name" value="Phage_186_CII-like"/>
</dbReference>
<reference evidence="1 2" key="1">
    <citation type="submission" date="2008-01" db="EMBL/GenBank/DDBJ databases">
        <authorList>
            <person name="Wagner-Dobler I."/>
            <person name="Ferriera S."/>
            <person name="Johnson J."/>
            <person name="Kravitz S."/>
            <person name="Beeson K."/>
            <person name="Sutton G."/>
            <person name="Rogers Y.-H."/>
            <person name="Friedman R."/>
            <person name="Frazier M."/>
            <person name="Venter J.C."/>
        </authorList>
    </citation>
    <scope>NUCLEOTIDE SEQUENCE [LARGE SCALE GENOMIC DNA]</scope>
    <source>
        <strain evidence="2">DSM 17067 / NCIMB 14079 / DFL-11</strain>
    </source>
</reference>
<accession>A0A5E8GWL0</accession>
<dbReference type="RefSeq" id="WP_008191263.1">
    <property type="nucleotide sequence ID" value="NZ_CM011002.1"/>
</dbReference>
<dbReference type="EMBL" id="ACCU02000003">
    <property type="protein sequence ID" value="EEE44290.1"/>
    <property type="molecule type" value="Genomic_DNA"/>
</dbReference>
<dbReference type="Pfam" id="PF06892">
    <property type="entry name" value="Phage_CP76"/>
    <property type="match status" value="1"/>
</dbReference>
<reference evidence="1 2" key="2">
    <citation type="submission" date="2013-04" db="EMBL/GenBank/DDBJ databases">
        <authorList>
            <person name="Fiebig A."/>
            <person name="Pradella S."/>
            <person name="Wagner-Doebler I."/>
        </authorList>
    </citation>
    <scope>NUCLEOTIDE SEQUENCE [LARGE SCALE GENOMIC DNA]</scope>
    <source>
        <strain evidence="2">DSM 17067 / NCIMB 14079 / DFL-11</strain>
    </source>
</reference>
<gene>
    <name evidence="1" type="ORF">SADFL11_1577</name>
</gene>
<name>A0A5E8GWL0_ROSAD</name>
<proteinExistence type="predicted"/>
<evidence type="ECO:0000313" key="1">
    <source>
        <dbReference type="EMBL" id="EEE44290.1"/>
    </source>
</evidence>
<dbReference type="AlphaFoldDB" id="A0A5E8GWL0"/>
<comment type="caution">
    <text evidence="1">The sequence shown here is derived from an EMBL/GenBank/DDBJ whole genome shotgun (WGS) entry which is preliminary data.</text>
</comment>
<evidence type="ECO:0000313" key="2">
    <source>
        <dbReference type="Proteomes" id="UP000004703"/>
    </source>
</evidence>
<dbReference type="GO" id="GO:0003677">
    <property type="term" value="F:DNA binding"/>
    <property type="evidence" value="ECO:0007669"/>
    <property type="project" value="InterPro"/>
</dbReference>
<organism evidence="1 2">
    <name type="scientific">Roseibium alexandrii (strain DSM 17067 / NCIMB 14079 / DFL-11)</name>
    <name type="common">Labrenzia alexandrii</name>
    <dbReference type="NCBI Taxonomy" id="244592"/>
    <lineage>
        <taxon>Bacteria</taxon>
        <taxon>Pseudomonadati</taxon>
        <taxon>Pseudomonadota</taxon>
        <taxon>Alphaproteobacteria</taxon>
        <taxon>Hyphomicrobiales</taxon>
        <taxon>Stappiaceae</taxon>
        <taxon>Roseibium</taxon>
    </lineage>
</organism>
<sequence length="165" mass="17722">MSFRPTTEHDRASLKSAVRRLLRGIGGQDEAAGATRVGQQTLSKYASPSSAHDRDHIPVDVLMDLTIDGDDPAVVRTLCRLANGVFVPLPRSREAITNWPSAVGVAVKRGADAAEAICSALSDDGQITRQEIEDLEIADKLSRAIEALIVLQTHARSVLDQEAAE</sequence>
<protein>
    <submittedName>
        <fullName evidence="1">Uncharacterized protein</fullName>
    </submittedName>
</protein>